<reference evidence="2 3" key="1">
    <citation type="submission" date="2022-05" db="EMBL/GenBank/DDBJ databases">
        <authorList>
            <consortium name="Genoscope - CEA"/>
            <person name="William W."/>
        </authorList>
    </citation>
    <scope>NUCLEOTIDE SEQUENCE [LARGE SCALE GENOMIC DNA]</scope>
</reference>
<comment type="caution">
    <text evidence="2">The sequence shown here is derived from an EMBL/GenBank/DDBJ whole genome shotgun (WGS) entry which is preliminary data.</text>
</comment>
<accession>A0ABN8PNY1</accession>
<organism evidence="2 3">
    <name type="scientific">Porites evermanni</name>
    <dbReference type="NCBI Taxonomy" id="104178"/>
    <lineage>
        <taxon>Eukaryota</taxon>
        <taxon>Metazoa</taxon>
        <taxon>Cnidaria</taxon>
        <taxon>Anthozoa</taxon>
        <taxon>Hexacorallia</taxon>
        <taxon>Scleractinia</taxon>
        <taxon>Fungiina</taxon>
        <taxon>Poritidae</taxon>
        <taxon>Porites</taxon>
    </lineage>
</organism>
<feature type="non-terminal residue" evidence="2">
    <location>
        <position position="180"/>
    </location>
</feature>
<protein>
    <submittedName>
        <fullName evidence="2">Uncharacterized protein</fullName>
    </submittedName>
</protein>
<evidence type="ECO:0000313" key="2">
    <source>
        <dbReference type="EMBL" id="CAH3145589.1"/>
    </source>
</evidence>
<dbReference type="Proteomes" id="UP001159427">
    <property type="component" value="Unassembled WGS sequence"/>
</dbReference>
<keyword evidence="3" id="KW-1185">Reference proteome</keyword>
<gene>
    <name evidence="2" type="ORF">PEVE_00043530</name>
</gene>
<dbReference type="PANTHER" id="PTHR47510:SF3">
    <property type="entry name" value="ENDO_EXONUCLEASE_PHOSPHATASE DOMAIN-CONTAINING PROTEIN"/>
    <property type="match status" value="1"/>
</dbReference>
<feature type="coiled-coil region" evidence="1">
    <location>
        <begin position="137"/>
        <end position="164"/>
    </location>
</feature>
<dbReference type="EMBL" id="CALNXI010000894">
    <property type="protein sequence ID" value="CAH3145589.1"/>
    <property type="molecule type" value="Genomic_DNA"/>
</dbReference>
<keyword evidence="1" id="KW-0175">Coiled coil</keyword>
<proteinExistence type="predicted"/>
<sequence length="180" mass="21038">MIKLELFFQAFTLSLQVKSPTRGSRVLDIFATNVPFDFCKIQFVRGLINSDHKRVILSLKQRTPPERKWVEFRDTREHCKLAMSSYLKEIDWPSLLHSADIKSAVKCFCNLISLAVDQFLPKVEVKLSRNDPAFISLDGMVLEADSLEERIDKLIQQNQMNEVRSRNNKHCKSTRQWQRI</sequence>
<evidence type="ECO:0000313" key="3">
    <source>
        <dbReference type="Proteomes" id="UP001159427"/>
    </source>
</evidence>
<dbReference type="PANTHER" id="PTHR47510">
    <property type="entry name" value="REVERSE TRANSCRIPTASE DOMAIN-CONTAINING PROTEIN"/>
    <property type="match status" value="1"/>
</dbReference>
<evidence type="ECO:0000256" key="1">
    <source>
        <dbReference type="SAM" id="Coils"/>
    </source>
</evidence>
<name>A0ABN8PNY1_9CNID</name>